<evidence type="ECO:0000256" key="4">
    <source>
        <dbReference type="PROSITE-ProRule" id="PRU00335"/>
    </source>
</evidence>
<dbReference type="Proteomes" id="UP000628086">
    <property type="component" value="Unassembled WGS sequence"/>
</dbReference>
<dbReference type="PRINTS" id="PR00455">
    <property type="entry name" value="HTHTETR"/>
</dbReference>
<dbReference type="InterPro" id="IPR050109">
    <property type="entry name" value="HTH-type_TetR-like_transc_reg"/>
</dbReference>
<dbReference type="PROSITE" id="PS50977">
    <property type="entry name" value="HTH_TETR_2"/>
    <property type="match status" value="1"/>
</dbReference>
<dbReference type="PANTHER" id="PTHR30055">
    <property type="entry name" value="HTH-TYPE TRANSCRIPTIONAL REGULATOR RUTR"/>
    <property type="match status" value="1"/>
</dbReference>
<reference evidence="6 7" key="1">
    <citation type="journal article" date="2020" name="Microorganisms">
        <title>Reliable Identification of Environmental Pseudomonas Isolates Using the rpoD Gene.</title>
        <authorList>
            <consortium name="The Broad Institute Genome Sequencing Platform"/>
            <person name="Girard L."/>
            <person name="Lood C."/>
            <person name="Rokni-Zadeh H."/>
            <person name="van Noort V."/>
            <person name="Lavigne R."/>
            <person name="De Mot R."/>
        </authorList>
    </citation>
    <scope>NUCLEOTIDE SEQUENCE [LARGE SCALE GENOMIC DNA]</scope>
    <source>
        <strain evidence="6 7">RW7P2</strain>
    </source>
</reference>
<feature type="DNA-binding region" description="H-T-H motif" evidence="4">
    <location>
        <begin position="38"/>
        <end position="57"/>
    </location>
</feature>
<keyword evidence="2 4" id="KW-0238">DNA-binding</keyword>
<sequence length="208" mass="23144">MTTPNVRPPQQDRSRQSLEKVLTAARQLLCESLTADLTLIEVSKAAGVSIGSIYGRFKGKDDLLQVVFEDALEKMDLEWQSSMRELGARQLDLSERLPLLVDTLAEHLARHAAILKPFMNRASHADIARSGKEYHARMAAAFMAQINAHQDEIRHPDPDRAIHSCFRIIYSSLARFLGLGSAADAAGEGDWNHLKQDLGTMSVLFLTH</sequence>
<evidence type="ECO:0000256" key="3">
    <source>
        <dbReference type="ARBA" id="ARBA00023163"/>
    </source>
</evidence>
<dbReference type="Gene3D" id="1.10.357.10">
    <property type="entry name" value="Tetracycline Repressor, domain 2"/>
    <property type="match status" value="1"/>
</dbReference>
<dbReference type="InterPro" id="IPR009057">
    <property type="entry name" value="Homeodomain-like_sf"/>
</dbReference>
<comment type="caution">
    <text evidence="6">The sequence shown here is derived from an EMBL/GenBank/DDBJ whole genome shotgun (WGS) entry which is preliminary data.</text>
</comment>
<proteinExistence type="predicted"/>
<dbReference type="EMBL" id="JABWRS010000003">
    <property type="protein sequence ID" value="MBC3475208.1"/>
    <property type="molecule type" value="Genomic_DNA"/>
</dbReference>
<gene>
    <name evidence="6" type="ORF">HU747_06310</name>
</gene>
<dbReference type="SUPFAM" id="SSF46689">
    <property type="entry name" value="Homeodomain-like"/>
    <property type="match status" value="1"/>
</dbReference>
<dbReference type="Pfam" id="PF00440">
    <property type="entry name" value="TetR_N"/>
    <property type="match status" value="1"/>
</dbReference>
<keyword evidence="1" id="KW-0805">Transcription regulation</keyword>
<organism evidence="6 7">
    <name type="scientific">Pseudomonas taiwanensis</name>
    <dbReference type="NCBI Taxonomy" id="470150"/>
    <lineage>
        <taxon>Bacteria</taxon>
        <taxon>Pseudomonadati</taxon>
        <taxon>Pseudomonadota</taxon>
        <taxon>Gammaproteobacteria</taxon>
        <taxon>Pseudomonadales</taxon>
        <taxon>Pseudomonadaceae</taxon>
        <taxon>Pseudomonas</taxon>
    </lineage>
</organism>
<feature type="domain" description="HTH tetR-type" evidence="5">
    <location>
        <begin position="15"/>
        <end position="75"/>
    </location>
</feature>
<evidence type="ECO:0000256" key="1">
    <source>
        <dbReference type="ARBA" id="ARBA00023015"/>
    </source>
</evidence>
<evidence type="ECO:0000256" key="2">
    <source>
        <dbReference type="ARBA" id="ARBA00023125"/>
    </source>
</evidence>
<accession>A0ABR6V471</accession>
<protein>
    <submittedName>
        <fullName evidence="6">TetR/AcrR family transcriptional regulator</fullName>
    </submittedName>
</protein>
<evidence type="ECO:0000259" key="5">
    <source>
        <dbReference type="PROSITE" id="PS50977"/>
    </source>
</evidence>
<evidence type="ECO:0000313" key="7">
    <source>
        <dbReference type="Proteomes" id="UP000628086"/>
    </source>
</evidence>
<dbReference type="InterPro" id="IPR001647">
    <property type="entry name" value="HTH_TetR"/>
</dbReference>
<keyword evidence="7" id="KW-1185">Reference proteome</keyword>
<keyword evidence="3" id="KW-0804">Transcription</keyword>
<dbReference type="PANTHER" id="PTHR30055:SF234">
    <property type="entry name" value="HTH-TYPE TRANSCRIPTIONAL REGULATOR BETI"/>
    <property type="match status" value="1"/>
</dbReference>
<dbReference type="RefSeq" id="WP_023380166.1">
    <property type="nucleotide sequence ID" value="NZ_JABWRR010000003.1"/>
</dbReference>
<name>A0ABR6V471_9PSED</name>
<evidence type="ECO:0000313" key="6">
    <source>
        <dbReference type="EMBL" id="MBC3475208.1"/>
    </source>
</evidence>